<proteinExistence type="predicted"/>
<feature type="compositionally biased region" description="Basic and acidic residues" evidence="1">
    <location>
        <begin position="81"/>
        <end position="104"/>
    </location>
</feature>
<name>A0ABT5ELK2_9BACT</name>
<keyword evidence="3" id="KW-1185">Reference proteome</keyword>
<evidence type="ECO:0000256" key="1">
    <source>
        <dbReference type="SAM" id="MobiDB-lite"/>
    </source>
</evidence>
<dbReference type="Proteomes" id="UP001221411">
    <property type="component" value="Unassembled WGS sequence"/>
</dbReference>
<comment type="caution">
    <text evidence="2">The sequence shown here is derived from an EMBL/GenBank/DDBJ whole genome shotgun (WGS) entry which is preliminary data.</text>
</comment>
<sequence length="113" mass="12886">MVVPTEHSQAIEEREVREQLATSREVSLLCLRNPRHHCGFGRCAHGPHPVVQPRQQERHLHPVAHVREPLDARLPHVAARVDREQAKERRSRGAEGLELREVHGPQRFSGLTA</sequence>
<dbReference type="RefSeq" id="WP_271918100.1">
    <property type="nucleotide sequence ID" value="NZ_JAQNDO010000001.1"/>
</dbReference>
<feature type="region of interest" description="Disordered" evidence="1">
    <location>
        <begin position="81"/>
        <end position="113"/>
    </location>
</feature>
<evidence type="ECO:0000313" key="3">
    <source>
        <dbReference type="Proteomes" id="UP001221411"/>
    </source>
</evidence>
<accession>A0ABT5ELK2</accession>
<organism evidence="2 3">
    <name type="scientific">Polyangium mundeleinium</name>
    <dbReference type="NCBI Taxonomy" id="2995306"/>
    <lineage>
        <taxon>Bacteria</taxon>
        <taxon>Pseudomonadati</taxon>
        <taxon>Myxococcota</taxon>
        <taxon>Polyangia</taxon>
        <taxon>Polyangiales</taxon>
        <taxon>Polyangiaceae</taxon>
        <taxon>Polyangium</taxon>
    </lineage>
</organism>
<protein>
    <submittedName>
        <fullName evidence="2">Uncharacterized protein</fullName>
    </submittedName>
</protein>
<dbReference type="EMBL" id="JAQNDO010000001">
    <property type="protein sequence ID" value="MDC0742725.1"/>
    <property type="molecule type" value="Genomic_DNA"/>
</dbReference>
<evidence type="ECO:0000313" key="2">
    <source>
        <dbReference type="EMBL" id="MDC0742725.1"/>
    </source>
</evidence>
<reference evidence="2 3" key="1">
    <citation type="submission" date="2022-11" db="EMBL/GenBank/DDBJ databases">
        <title>Minimal conservation of predation-associated metabolite biosynthetic gene clusters underscores biosynthetic potential of Myxococcota including descriptions for ten novel species: Archangium lansinium sp. nov., Myxococcus landrumus sp. nov., Nannocystis bai.</title>
        <authorList>
            <person name="Ahearne A."/>
            <person name="Stevens C."/>
            <person name="Dowd S."/>
        </authorList>
    </citation>
    <scope>NUCLEOTIDE SEQUENCE [LARGE SCALE GENOMIC DNA]</scope>
    <source>
        <strain evidence="2 3">RJM3</strain>
    </source>
</reference>
<gene>
    <name evidence="2" type="ORF">POL67_15350</name>
</gene>